<dbReference type="InterPro" id="IPR019422">
    <property type="entry name" value="7TM_GPCR_serpentine_rcpt_Srh"/>
</dbReference>
<dbReference type="Pfam" id="PF10318">
    <property type="entry name" value="7TM_GPCR_Srh"/>
    <property type="match status" value="2"/>
</dbReference>
<feature type="transmembrane region" description="Helical" evidence="2">
    <location>
        <begin position="448"/>
        <end position="473"/>
    </location>
</feature>
<feature type="transmembrane region" description="Helical" evidence="2">
    <location>
        <begin position="569"/>
        <end position="595"/>
    </location>
</feature>
<gene>
    <name evidence="3" type="ORF">L3Y34_007322</name>
</gene>
<proteinExistence type="predicted"/>
<name>A0AAE9A027_CAEBR</name>
<dbReference type="AlphaFoldDB" id="A0AAE9A027"/>
<dbReference type="PANTHER" id="PTHR22941">
    <property type="entry name" value="SERPENTINE RECEPTOR"/>
    <property type="match status" value="1"/>
</dbReference>
<dbReference type="PANTHER" id="PTHR22941:SF27">
    <property type="entry name" value="SERPENTINE RECEPTOR, CLASS H"/>
    <property type="match status" value="1"/>
</dbReference>
<evidence type="ECO:0000313" key="3">
    <source>
        <dbReference type="EMBL" id="ULT88051.1"/>
    </source>
</evidence>
<dbReference type="EMBL" id="CP090895">
    <property type="protein sequence ID" value="ULT88051.1"/>
    <property type="molecule type" value="Genomic_DNA"/>
</dbReference>
<feature type="coiled-coil region" evidence="1">
    <location>
        <begin position="78"/>
        <end position="105"/>
    </location>
</feature>
<feature type="coiled-coil region" evidence="1">
    <location>
        <begin position="369"/>
        <end position="396"/>
    </location>
</feature>
<dbReference type="Proteomes" id="UP000827892">
    <property type="component" value="Chromosome V"/>
</dbReference>
<accession>A0AAE9A027</accession>
<reference evidence="3 4" key="1">
    <citation type="submission" date="2022-02" db="EMBL/GenBank/DDBJ databases">
        <title>Chromosome-level reference genomes for two strains of Caenorhabditis briggsae: an improved platform for comparative genomics.</title>
        <authorList>
            <person name="Stevens L."/>
            <person name="Andersen E.C."/>
        </authorList>
    </citation>
    <scope>NUCLEOTIDE SEQUENCE [LARGE SCALE GENOMIC DNA]</scope>
    <source>
        <strain evidence="3">QX1410_ONT</strain>
        <tissue evidence="3">Whole-organism</tissue>
    </source>
</reference>
<keyword evidence="2" id="KW-0472">Membrane</keyword>
<feature type="transmembrane region" description="Helical" evidence="2">
    <location>
        <begin position="416"/>
        <end position="436"/>
    </location>
</feature>
<feature type="transmembrane region" description="Helical" evidence="2">
    <location>
        <begin position="607"/>
        <end position="626"/>
    </location>
</feature>
<keyword evidence="1" id="KW-0175">Coiled coil</keyword>
<dbReference type="InterPro" id="IPR053220">
    <property type="entry name" value="Nematode_rcpt-like_serp_H"/>
</dbReference>
<keyword evidence="2" id="KW-0812">Transmembrane</keyword>
<evidence type="ECO:0000256" key="1">
    <source>
        <dbReference type="SAM" id="Coils"/>
    </source>
</evidence>
<organism evidence="3 4">
    <name type="scientific">Caenorhabditis briggsae</name>
    <dbReference type="NCBI Taxonomy" id="6238"/>
    <lineage>
        <taxon>Eukaryota</taxon>
        <taxon>Metazoa</taxon>
        <taxon>Ecdysozoa</taxon>
        <taxon>Nematoda</taxon>
        <taxon>Chromadorea</taxon>
        <taxon>Rhabditida</taxon>
        <taxon>Rhabditina</taxon>
        <taxon>Rhabditomorpha</taxon>
        <taxon>Rhabditoidea</taxon>
        <taxon>Rhabditidae</taxon>
        <taxon>Peloderinae</taxon>
        <taxon>Caenorhabditis</taxon>
    </lineage>
</organism>
<evidence type="ECO:0000313" key="4">
    <source>
        <dbReference type="Proteomes" id="UP000827892"/>
    </source>
</evidence>
<sequence length="685" mass="78144">MSKLWEKLQNSFESNNQVSIDEFSEDYIEEFPILDSPETPDSIHPPGLELIENMKIIKDVLNSDKAEKNLAYKALRRFSNANDRCQASEEENKRLRNIISSLVLELRKTRVENANLNRMRLSKSHDAELWKTQADSWRTEAKNLHEIMTNRIMKKDQKIRSLKFQLKGRYSRKDQGSQIELEMVRFPDRSVPETEETENSNFDYSGEVLEPVLESEDSEINEMNVQRMGNSPEFEIPAGFIDDPERFPESETLEKLANLVPKIENSNTWKTIENGRIVQAKDTIFEKAKKSRAPKKRTSKAPIVEAAPLIEESESESEDSLEVFELSKIPKTAKNARKAAKKLARLERIQLKEAKVPEVQEAPAGKRQLEVMKNLVNTKNQEIRKLRREIEKSQMIQCMDLLRIEYWQEPTPLTNISSYCGAQFQVHLLAAYVIIFKTPPTMKSVKGMMLLMHLCGAYLDLFISALSNQYFVFPAAAGYTQGLYTYLGVPIRWQGYMYVNGLCLTGVSILGFFENRFTAVVRGKKASLLHEKWRLFYIVGNYVFAVVFIFPITFTAPEQTYGKAYVREFFIALSIQIIIPICAIIGPVGYIAFACATSYFDQALNNIFVNVIAFHGLISSVVMLGVHKPYRQAVFGMVKCAYLEKKFMGSSAHVEGTTAVVLSSKRPSIHPPVYIGPGHNYLPVD</sequence>
<evidence type="ECO:0000256" key="2">
    <source>
        <dbReference type="SAM" id="Phobius"/>
    </source>
</evidence>
<keyword evidence="2" id="KW-1133">Transmembrane helix</keyword>
<protein>
    <submittedName>
        <fullName evidence="3">Uncharacterized protein</fullName>
    </submittedName>
</protein>
<feature type="transmembrane region" description="Helical" evidence="2">
    <location>
        <begin position="493"/>
        <end position="513"/>
    </location>
</feature>
<feature type="transmembrane region" description="Helical" evidence="2">
    <location>
        <begin position="534"/>
        <end position="557"/>
    </location>
</feature>